<evidence type="ECO:0000256" key="14">
    <source>
        <dbReference type="RuleBase" id="RU003914"/>
    </source>
</evidence>
<evidence type="ECO:0000256" key="2">
    <source>
        <dbReference type="ARBA" id="ARBA00005464"/>
    </source>
</evidence>
<proteinExistence type="inferred from homology"/>
<dbReference type="RefSeq" id="WP_249282873.1">
    <property type="nucleotide sequence ID" value="NZ_JACRST010000009.1"/>
</dbReference>
<dbReference type="GO" id="GO:0051083">
    <property type="term" value="P:'de novo' cotranslational protein folding"/>
    <property type="evidence" value="ECO:0007669"/>
    <property type="project" value="TreeGrafter"/>
</dbReference>
<accession>A0A926I0A9</accession>
<comment type="subcellular location">
    <subcellularLocation>
        <location evidence="12">Cytoplasm</location>
    </subcellularLocation>
    <text evidence="12">About half TF is bound to the ribosome near the polypeptide exit tunnel while the other half is free in the cytoplasm.</text>
</comment>
<comment type="caution">
    <text evidence="16">The sequence shown here is derived from an EMBL/GenBank/DDBJ whole genome shotgun (WGS) entry which is preliminary data.</text>
</comment>
<evidence type="ECO:0000256" key="8">
    <source>
        <dbReference type="ARBA" id="ARBA00023235"/>
    </source>
</evidence>
<keyword evidence="6 12" id="KW-0697">Rotamase</keyword>
<dbReference type="SUPFAM" id="SSF54534">
    <property type="entry name" value="FKBP-like"/>
    <property type="match status" value="1"/>
</dbReference>
<dbReference type="GO" id="GO:0044183">
    <property type="term" value="F:protein folding chaperone"/>
    <property type="evidence" value="ECO:0007669"/>
    <property type="project" value="TreeGrafter"/>
</dbReference>
<evidence type="ECO:0000256" key="5">
    <source>
        <dbReference type="ARBA" id="ARBA00022618"/>
    </source>
</evidence>
<comment type="similarity">
    <text evidence="2 12 14">Belongs to the FKBP-type PPIase family. Tig subfamily.</text>
</comment>
<organism evidence="16 17">
    <name type="scientific">Ligaoa zhengdingensis</name>
    <dbReference type="NCBI Taxonomy" id="2763658"/>
    <lineage>
        <taxon>Bacteria</taxon>
        <taxon>Bacillati</taxon>
        <taxon>Bacillota</taxon>
        <taxon>Clostridia</taxon>
        <taxon>Eubacteriales</taxon>
        <taxon>Oscillospiraceae</taxon>
        <taxon>Ligaoa</taxon>
    </lineage>
</organism>
<dbReference type="HAMAP" id="MF_00303">
    <property type="entry name" value="Trigger_factor_Tig"/>
    <property type="match status" value="1"/>
</dbReference>
<dbReference type="PROSITE" id="PS50059">
    <property type="entry name" value="FKBP_PPIASE"/>
    <property type="match status" value="1"/>
</dbReference>
<sequence>MKLIKAEKIETNKYQLEIAIEAEEFEAAVEKAYRKAVKNIVMPGFRKGKAPRKVVEKAYGEGVFYEDAVNALYPTAYNDAVKEAGIKPVDRAEVEMSDVDKNGFTFTATVTVQPEVAVKDYKGINAVKYMAEVTDKEVDAELQQLRERAGRIVPVEGRVSQMGDTAVIDFEGFCDGVAFEGGKAENFPLQLGSGQFIPGFEEQVAGREIGQEFDVEVTFPENYGEESLAGKPALFKCKLNELKTKELPDLDDELAKDMSDFSTLDELKADIKTKLQERKDKDAQDDVENRLIDAVIANMEAEVPECMYEHRIDQSVREFEYRLQSQGLNLNDYLKYTGSDLETFRKTFAAQAEKQVKIRLALEKIVELEGIQATEEEIEAEYAKLAENYGMKVEQVKKAVSPEEVGEDLAVNKAIDLVRDSAVITEGPAPVQE</sequence>
<evidence type="ECO:0000313" key="17">
    <source>
        <dbReference type="Proteomes" id="UP000653127"/>
    </source>
</evidence>
<dbReference type="Gene3D" id="1.10.3120.10">
    <property type="entry name" value="Trigger factor, C-terminal domain"/>
    <property type="match status" value="1"/>
</dbReference>
<dbReference type="Proteomes" id="UP000653127">
    <property type="component" value="Unassembled WGS sequence"/>
</dbReference>
<dbReference type="FunFam" id="3.10.50.40:FF:000001">
    <property type="entry name" value="Trigger factor"/>
    <property type="match status" value="1"/>
</dbReference>
<evidence type="ECO:0000259" key="15">
    <source>
        <dbReference type="PROSITE" id="PS50059"/>
    </source>
</evidence>
<dbReference type="Pfam" id="PF00254">
    <property type="entry name" value="FKBP_C"/>
    <property type="match status" value="1"/>
</dbReference>
<evidence type="ECO:0000256" key="12">
    <source>
        <dbReference type="HAMAP-Rule" id="MF_00303"/>
    </source>
</evidence>
<keyword evidence="17" id="KW-1185">Reference proteome</keyword>
<dbReference type="InterPro" id="IPR037041">
    <property type="entry name" value="Trigger_fac_C_sf"/>
</dbReference>
<evidence type="ECO:0000256" key="7">
    <source>
        <dbReference type="ARBA" id="ARBA00023186"/>
    </source>
</evidence>
<protein>
    <recommendedName>
        <fullName evidence="4 12">Trigger factor</fullName>
        <shortName evidence="12">TF</shortName>
        <ecNumber evidence="3 12">5.2.1.8</ecNumber>
    </recommendedName>
    <alternativeName>
        <fullName evidence="11 12">PPIase</fullName>
    </alternativeName>
</protein>
<evidence type="ECO:0000256" key="3">
    <source>
        <dbReference type="ARBA" id="ARBA00013194"/>
    </source>
</evidence>
<comment type="catalytic activity">
    <reaction evidence="1 12 13">
        <text>[protein]-peptidylproline (omega=180) = [protein]-peptidylproline (omega=0)</text>
        <dbReference type="Rhea" id="RHEA:16237"/>
        <dbReference type="Rhea" id="RHEA-COMP:10747"/>
        <dbReference type="Rhea" id="RHEA-COMP:10748"/>
        <dbReference type="ChEBI" id="CHEBI:83833"/>
        <dbReference type="ChEBI" id="CHEBI:83834"/>
        <dbReference type="EC" id="5.2.1.8"/>
    </reaction>
</comment>
<evidence type="ECO:0000256" key="4">
    <source>
        <dbReference type="ARBA" id="ARBA00016902"/>
    </source>
</evidence>
<evidence type="ECO:0000256" key="13">
    <source>
        <dbReference type="PROSITE-ProRule" id="PRU00277"/>
    </source>
</evidence>
<dbReference type="GO" id="GO:0015031">
    <property type="term" value="P:protein transport"/>
    <property type="evidence" value="ECO:0007669"/>
    <property type="project" value="UniProtKB-UniRule"/>
</dbReference>
<dbReference type="GO" id="GO:0043335">
    <property type="term" value="P:protein unfolding"/>
    <property type="evidence" value="ECO:0007669"/>
    <property type="project" value="TreeGrafter"/>
</dbReference>
<dbReference type="AlphaFoldDB" id="A0A926I0A9"/>
<keyword evidence="5 12" id="KW-0132">Cell division</keyword>
<dbReference type="InterPro" id="IPR001179">
    <property type="entry name" value="PPIase_FKBP_dom"/>
</dbReference>
<dbReference type="InterPro" id="IPR036611">
    <property type="entry name" value="Trigger_fac_ribosome-bd_sf"/>
</dbReference>
<dbReference type="GO" id="GO:0003755">
    <property type="term" value="F:peptidyl-prolyl cis-trans isomerase activity"/>
    <property type="evidence" value="ECO:0007669"/>
    <property type="project" value="UniProtKB-UniRule"/>
</dbReference>
<dbReference type="PANTHER" id="PTHR30560:SF3">
    <property type="entry name" value="TRIGGER FACTOR-LIKE PROTEIN TIG, CHLOROPLASTIC"/>
    <property type="match status" value="1"/>
</dbReference>
<keyword evidence="7 12" id="KW-0143">Chaperone</keyword>
<keyword evidence="12" id="KW-0963">Cytoplasm</keyword>
<dbReference type="InterPro" id="IPR008881">
    <property type="entry name" value="Trigger_fac_ribosome-bd_bac"/>
</dbReference>
<evidence type="ECO:0000256" key="11">
    <source>
        <dbReference type="ARBA" id="ARBA00029986"/>
    </source>
</evidence>
<evidence type="ECO:0000313" key="16">
    <source>
        <dbReference type="EMBL" id="MBC8546797.1"/>
    </source>
</evidence>
<dbReference type="InterPro" id="IPR027304">
    <property type="entry name" value="Trigger_fact/SurA_dom_sf"/>
</dbReference>
<feature type="domain" description="PPIase FKBP-type" evidence="15">
    <location>
        <begin position="163"/>
        <end position="231"/>
    </location>
</feature>
<keyword evidence="9 12" id="KW-0131">Cell cycle</keyword>
<comment type="function">
    <text evidence="10 12">Involved in protein export. Acts as a chaperone by maintaining the newly synthesized protein in an open conformation. Functions as a peptidyl-prolyl cis-trans isomerase.</text>
</comment>
<evidence type="ECO:0000256" key="6">
    <source>
        <dbReference type="ARBA" id="ARBA00023110"/>
    </source>
</evidence>
<dbReference type="NCBIfam" id="TIGR00115">
    <property type="entry name" value="tig"/>
    <property type="match status" value="1"/>
</dbReference>
<gene>
    <name evidence="12" type="primary">tig</name>
    <name evidence="16" type="ORF">H8711_07590</name>
</gene>
<dbReference type="SUPFAM" id="SSF109998">
    <property type="entry name" value="Triger factor/SurA peptide-binding domain-like"/>
    <property type="match status" value="1"/>
</dbReference>
<evidence type="ECO:0000256" key="9">
    <source>
        <dbReference type="ARBA" id="ARBA00023306"/>
    </source>
</evidence>
<dbReference type="Pfam" id="PF05697">
    <property type="entry name" value="Trigger_N"/>
    <property type="match status" value="1"/>
</dbReference>
<dbReference type="GO" id="GO:0043022">
    <property type="term" value="F:ribosome binding"/>
    <property type="evidence" value="ECO:0007669"/>
    <property type="project" value="TreeGrafter"/>
</dbReference>
<dbReference type="Gene3D" id="3.10.50.40">
    <property type="match status" value="1"/>
</dbReference>
<dbReference type="EC" id="5.2.1.8" evidence="3 12"/>
<dbReference type="InterPro" id="IPR005215">
    <property type="entry name" value="Trig_fac"/>
</dbReference>
<name>A0A926I0A9_9FIRM</name>
<dbReference type="InterPro" id="IPR046357">
    <property type="entry name" value="PPIase_dom_sf"/>
</dbReference>
<reference evidence="16" key="1">
    <citation type="submission" date="2020-08" db="EMBL/GenBank/DDBJ databases">
        <title>Genome public.</title>
        <authorList>
            <person name="Liu C."/>
            <person name="Sun Q."/>
        </authorList>
    </citation>
    <scope>NUCLEOTIDE SEQUENCE</scope>
    <source>
        <strain evidence="16">NSJ-31</strain>
    </source>
</reference>
<dbReference type="Pfam" id="PF05698">
    <property type="entry name" value="Trigger_C"/>
    <property type="match status" value="1"/>
</dbReference>
<dbReference type="InterPro" id="IPR008880">
    <property type="entry name" value="Trigger_fac_C"/>
</dbReference>
<dbReference type="GO" id="GO:0051301">
    <property type="term" value="P:cell division"/>
    <property type="evidence" value="ECO:0007669"/>
    <property type="project" value="UniProtKB-KW"/>
</dbReference>
<dbReference type="PIRSF" id="PIRSF003095">
    <property type="entry name" value="Trigger_factor"/>
    <property type="match status" value="1"/>
</dbReference>
<evidence type="ECO:0000256" key="1">
    <source>
        <dbReference type="ARBA" id="ARBA00000971"/>
    </source>
</evidence>
<dbReference type="SUPFAM" id="SSF102735">
    <property type="entry name" value="Trigger factor ribosome-binding domain"/>
    <property type="match status" value="1"/>
</dbReference>
<dbReference type="GO" id="GO:0005737">
    <property type="term" value="C:cytoplasm"/>
    <property type="evidence" value="ECO:0007669"/>
    <property type="project" value="UniProtKB-SubCell"/>
</dbReference>
<comment type="domain">
    <text evidence="12">Consists of 3 domains; the N-terminus binds the ribosome, the middle domain has PPIase activity, while the C-terminus has intrinsic chaperone activity on its own.</text>
</comment>
<dbReference type="EMBL" id="JACRST010000009">
    <property type="protein sequence ID" value="MBC8546797.1"/>
    <property type="molecule type" value="Genomic_DNA"/>
</dbReference>
<evidence type="ECO:0000256" key="10">
    <source>
        <dbReference type="ARBA" id="ARBA00024849"/>
    </source>
</evidence>
<dbReference type="PANTHER" id="PTHR30560">
    <property type="entry name" value="TRIGGER FACTOR CHAPERONE AND PEPTIDYL-PROLYL CIS/TRANS ISOMERASE"/>
    <property type="match status" value="1"/>
</dbReference>
<dbReference type="Gene3D" id="3.30.70.1050">
    <property type="entry name" value="Trigger factor ribosome-binding domain"/>
    <property type="match status" value="1"/>
</dbReference>
<keyword evidence="8 12" id="KW-0413">Isomerase</keyword>